<reference evidence="3 4" key="1">
    <citation type="submission" date="2022-03" db="EMBL/GenBank/DDBJ databases">
        <title>Complete genome of Streptomyces rimosus ssp. rimosus R7 (=ATCC 10970).</title>
        <authorList>
            <person name="Beganovic S."/>
            <person name="Ruckert C."/>
            <person name="Busche T."/>
            <person name="Kalinowski J."/>
            <person name="Wittmann C."/>
        </authorList>
    </citation>
    <scope>NUCLEOTIDE SEQUENCE [LARGE SCALE GENOMIC DNA]</scope>
    <source>
        <strain evidence="3 4">R7</strain>
    </source>
</reference>
<keyword evidence="4" id="KW-1185">Reference proteome</keyword>
<feature type="region of interest" description="Disordered" evidence="1">
    <location>
        <begin position="24"/>
        <end position="51"/>
    </location>
</feature>
<gene>
    <name evidence="3" type="ORF">SRIMR7_03120</name>
</gene>
<accession>A0ABY3YT63</accession>
<evidence type="ECO:0000313" key="4">
    <source>
        <dbReference type="Proteomes" id="UP000829494"/>
    </source>
</evidence>
<evidence type="ECO:0000256" key="2">
    <source>
        <dbReference type="SAM" id="SignalP"/>
    </source>
</evidence>
<dbReference type="EMBL" id="CP094298">
    <property type="protein sequence ID" value="UNZ01123.1"/>
    <property type="molecule type" value="Genomic_DNA"/>
</dbReference>
<name>A0ABY3YT63_STRRM</name>
<feature type="chain" id="PRO_5046682122" description="Secreted protein" evidence="2">
    <location>
        <begin position="29"/>
        <end position="230"/>
    </location>
</feature>
<evidence type="ECO:0008006" key="5">
    <source>
        <dbReference type="Google" id="ProtNLM"/>
    </source>
</evidence>
<proteinExistence type="predicted"/>
<evidence type="ECO:0000256" key="1">
    <source>
        <dbReference type="SAM" id="MobiDB-lite"/>
    </source>
</evidence>
<evidence type="ECO:0000313" key="3">
    <source>
        <dbReference type="EMBL" id="UNZ01123.1"/>
    </source>
</evidence>
<dbReference type="GeneID" id="66859799"/>
<sequence length="230" mass="23740">MRVRVAALGLTAITVLALPACSTNTTEAKPVSPPSTQSKKSAGPGRNAAPLSSAALEERLLDVSDLGAGYARKPERPARHDDVTVLGCPALNGLGGDAAMGGSLDFPRRAKVTFTYGDASDSEVSDELYSDSAGKLSNGTNRIFKAMTGCPKYQVLVGGTTVDIATQKVVSPRVGDERWSQVMTFSAGGRDTVVKQAAVRDGGTLVVVSGSPALVDQYLGKALAKATATR</sequence>
<dbReference type="RefSeq" id="WP_003979410.1">
    <property type="nucleotide sequence ID" value="NZ_CP043497.1"/>
</dbReference>
<feature type="signal peptide" evidence="2">
    <location>
        <begin position="1"/>
        <end position="28"/>
    </location>
</feature>
<protein>
    <recommendedName>
        <fullName evidence="5">Secreted protein</fullName>
    </recommendedName>
</protein>
<dbReference type="Proteomes" id="UP000829494">
    <property type="component" value="Chromosome"/>
</dbReference>
<keyword evidence="2" id="KW-0732">Signal</keyword>
<organism evidence="3 4">
    <name type="scientific">Streptomyces rimosus subsp. rimosus</name>
    <dbReference type="NCBI Taxonomy" id="132474"/>
    <lineage>
        <taxon>Bacteria</taxon>
        <taxon>Bacillati</taxon>
        <taxon>Actinomycetota</taxon>
        <taxon>Actinomycetes</taxon>
        <taxon>Kitasatosporales</taxon>
        <taxon>Streptomycetaceae</taxon>
        <taxon>Streptomyces</taxon>
    </lineage>
</organism>